<feature type="transmembrane region" description="Helical" evidence="13">
    <location>
        <begin position="199"/>
        <end position="220"/>
    </location>
</feature>
<keyword evidence="10 13" id="KW-0472">Membrane</keyword>
<evidence type="ECO:0000313" key="16">
    <source>
        <dbReference type="Proteomes" id="UP001368654"/>
    </source>
</evidence>
<dbReference type="InterPro" id="IPR027359">
    <property type="entry name" value="Volt_channel_dom_sf"/>
</dbReference>
<organism evidence="15 16">
    <name type="scientific">Microbacterium marmarense</name>
    <dbReference type="NCBI Taxonomy" id="3122051"/>
    <lineage>
        <taxon>Bacteria</taxon>
        <taxon>Bacillati</taxon>
        <taxon>Actinomycetota</taxon>
        <taxon>Actinomycetes</taxon>
        <taxon>Micrococcales</taxon>
        <taxon>Microbacteriaceae</taxon>
        <taxon>Microbacterium</taxon>
    </lineage>
</organism>
<evidence type="ECO:0000256" key="9">
    <source>
        <dbReference type="ARBA" id="ARBA00023065"/>
    </source>
</evidence>
<dbReference type="EMBL" id="JBBDGL010000001">
    <property type="protein sequence ID" value="MEJ1154778.1"/>
    <property type="molecule type" value="Genomic_DNA"/>
</dbReference>
<evidence type="ECO:0000256" key="1">
    <source>
        <dbReference type="ARBA" id="ARBA00004141"/>
    </source>
</evidence>
<dbReference type="InterPro" id="IPR005821">
    <property type="entry name" value="Ion_trans_dom"/>
</dbReference>
<evidence type="ECO:0000256" key="4">
    <source>
        <dbReference type="ARBA" id="ARBA00022692"/>
    </source>
</evidence>
<keyword evidence="5" id="KW-0631">Potassium channel</keyword>
<keyword evidence="4 13" id="KW-0812">Transmembrane</keyword>
<evidence type="ECO:0000256" key="5">
    <source>
        <dbReference type="ARBA" id="ARBA00022826"/>
    </source>
</evidence>
<keyword evidence="16" id="KW-1185">Reference proteome</keyword>
<gene>
    <name evidence="15" type="ORF">WDU96_04075</name>
</gene>
<keyword evidence="7" id="KW-0630">Potassium</keyword>
<evidence type="ECO:0000256" key="11">
    <source>
        <dbReference type="ARBA" id="ARBA00023303"/>
    </source>
</evidence>
<keyword evidence="3" id="KW-0633">Potassium transport</keyword>
<accession>A0ABU8LSC5</accession>
<keyword evidence="8 13" id="KW-1133">Transmembrane helix</keyword>
<evidence type="ECO:0000256" key="2">
    <source>
        <dbReference type="ARBA" id="ARBA00022448"/>
    </source>
</evidence>
<evidence type="ECO:0000256" key="10">
    <source>
        <dbReference type="ARBA" id="ARBA00023136"/>
    </source>
</evidence>
<evidence type="ECO:0000256" key="3">
    <source>
        <dbReference type="ARBA" id="ARBA00022538"/>
    </source>
</evidence>
<evidence type="ECO:0000256" key="6">
    <source>
        <dbReference type="ARBA" id="ARBA00022882"/>
    </source>
</evidence>
<dbReference type="Gene3D" id="1.10.287.70">
    <property type="match status" value="1"/>
</dbReference>
<feature type="region of interest" description="Disordered" evidence="12">
    <location>
        <begin position="233"/>
        <end position="290"/>
    </location>
</feature>
<evidence type="ECO:0000256" key="13">
    <source>
        <dbReference type="SAM" id="Phobius"/>
    </source>
</evidence>
<feature type="transmembrane region" description="Helical" evidence="13">
    <location>
        <begin position="137"/>
        <end position="159"/>
    </location>
</feature>
<reference evidence="15 16" key="1">
    <citation type="submission" date="2024-02" db="EMBL/GenBank/DDBJ databases">
        <authorList>
            <person name="Saticioglu I.B."/>
        </authorList>
    </citation>
    <scope>NUCLEOTIDE SEQUENCE [LARGE SCALE GENOMIC DNA]</scope>
    <source>
        <strain evidence="15 16">Mu-86</strain>
    </source>
</reference>
<proteinExistence type="predicted"/>
<dbReference type="SUPFAM" id="SSF81324">
    <property type="entry name" value="Voltage-gated potassium channels"/>
    <property type="match status" value="1"/>
</dbReference>
<dbReference type="Pfam" id="PF00520">
    <property type="entry name" value="Ion_trans"/>
    <property type="match status" value="1"/>
</dbReference>
<keyword evidence="2" id="KW-0813">Transport</keyword>
<name>A0ABU8LSC5_9MICO</name>
<dbReference type="PANTHER" id="PTHR11537:SF254">
    <property type="entry name" value="POTASSIUM VOLTAGE-GATED CHANNEL PROTEIN SHAB"/>
    <property type="match status" value="1"/>
</dbReference>
<feature type="domain" description="Ion transport" evidence="14">
    <location>
        <begin position="23"/>
        <end position="226"/>
    </location>
</feature>
<dbReference type="Proteomes" id="UP001368654">
    <property type="component" value="Unassembled WGS sequence"/>
</dbReference>
<feature type="compositionally biased region" description="Low complexity" evidence="12">
    <location>
        <begin position="265"/>
        <end position="282"/>
    </location>
</feature>
<comment type="caution">
    <text evidence="15">The sequence shown here is derived from an EMBL/GenBank/DDBJ whole genome shotgun (WGS) entry which is preliminary data.</text>
</comment>
<dbReference type="PANTHER" id="PTHR11537">
    <property type="entry name" value="VOLTAGE-GATED POTASSIUM CHANNEL"/>
    <property type="match status" value="1"/>
</dbReference>
<keyword evidence="9" id="KW-0406">Ion transport</keyword>
<evidence type="ECO:0000313" key="15">
    <source>
        <dbReference type="EMBL" id="MEJ1154778.1"/>
    </source>
</evidence>
<dbReference type="Gene3D" id="1.20.5.110">
    <property type="match status" value="1"/>
</dbReference>
<sequence length="311" mass="33247">MKASRQSQQERREGARSELKDTAYEIFIGVLSLLSIVNIVLVYALADDVAMRTVLNVMNALFSVIFLGDFIYRIATAKSASSYFFRYFGWADLLASLPLPQLKILRVFRLVRVARLLRELGGRTVLRTLVKDRADSALMTLLLMGVFVLQFGSLAILAAEHDVEGANITSASDALWYTVVTISTVGYGDQYPVSEVGRMIGVLIIIVGVGIFGTFTGYLANAFLGARADEDSETDAASEKTDDAETAEPDESSATARGVAGGATSGAVAAGMRAGGPDASDAGDSDERVRQLLSQSEAALAELRELLAARG</sequence>
<evidence type="ECO:0000256" key="8">
    <source>
        <dbReference type="ARBA" id="ARBA00022989"/>
    </source>
</evidence>
<protein>
    <submittedName>
        <fullName evidence="15">Ion transporter</fullName>
    </submittedName>
</protein>
<dbReference type="Gene3D" id="1.20.120.350">
    <property type="entry name" value="Voltage-gated potassium channels. Chain C"/>
    <property type="match status" value="1"/>
</dbReference>
<keyword evidence="6" id="KW-0851">Voltage-gated channel</keyword>
<dbReference type="InterPro" id="IPR028325">
    <property type="entry name" value="VG_K_chnl"/>
</dbReference>
<evidence type="ECO:0000259" key="14">
    <source>
        <dbReference type="Pfam" id="PF00520"/>
    </source>
</evidence>
<dbReference type="RefSeq" id="WP_337337206.1">
    <property type="nucleotide sequence ID" value="NZ_JBBDGL010000001.1"/>
</dbReference>
<comment type="subcellular location">
    <subcellularLocation>
        <location evidence="1">Membrane</location>
        <topology evidence="1">Multi-pass membrane protein</topology>
    </subcellularLocation>
</comment>
<feature type="transmembrane region" description="Helical" evidence="13">
    <location>
        <begin position="53"/>
        <end position="75"/>
    </location>
</feature>
<evidence type="ECO:0000256" key="12">
    <source>
        <dbReference type="SAM" id="MobiDB-lite"/>
    </source>
</evidence>
<evidence type="ECO:0000256" key="7">
    <source>
        <dbReference type="ARBA" id="ARBA00022958"/>
    </source>
</evidence>
<keyword evidence="11" id="KW-0407">Ion channel</keyword>
<feature type="transmembrane region" description="Helical" evidence="13">
    <location>
        <begin position="26"/>
        <end position="46"/>
    </location>
</feature>